<dbReference type="AlphaFoldDB" id="T1GUK2"/>
<dbReference type="Proteomes" id="UP000015102">
    <property type="component" value="Unassembled WGS sequence"/>
</dbReference>
<feature type="region of interest" description="Disordered" evidence="1">
    <location>
        <begin position="1"/>
        <end position="124"/>
    </location>
</feature>
<dbReference type="EMBL" id="CAQQ02171527">
    <property type="status" value="NOT_ANNOTATED_CDS"/>
    <property type="molecule type" value="Genomic_DNA"/>
</dbReference>
<dbReference type="STRING" id="36166.T1GUK2"/>
<keyword evidence="3" id="KW-1185">Reference proteome</keyword>
<accession>T1GUK2</accession>
<protein>
    <submittedName>
        <fullName evidence="2">Uncharacterized protein</fullName>
    </submittedName>
</protein>
<evidence type="ECO:0000256" key="1">
    <source>
        <dbReference type="SAM" id="MobiDB-lite"/>
    </source>
</evidence>
<sequence length="293" mass="32680">QSSSEEFKKVPAIPARTTDRPPPEIPPKRHSLKKIPPEGVVPMRVPPPLPQKPSSAQNSPQLAVKLRETIPQGSPPMPPRPVSSVAKFNTPRSTPVSANNSPQLPVRKNVPTKKISPTEDFGSEDALRGIESGLRNMERAMEEQMKAAAAAAAAEEINMNFNQPLRGLERNLSMDQMMLENFAGNLRSMESNPNIRKTFEEIKQQQQQQQQGQRVQSAVPLENHMRSLDRSLPLELQYSRHRQQQQQQQQVEQQPSNNSVIPLSGDFREHIRQQLMSGGSVTVVPNASINNVP</sequence>
<evidence type="ECO:0000313" key="2">
    <source>
        <dbReference type="EnsemblMetazoa" id="MESCA007417-PA"/>
    </source>
</evidence>
<reference evidence="3" key="1">
    <citation type="submission" date="2013-02" db="EMBL/GenBank/DDBJ databases">
        <authorList>
            <person name="Hughes D."/>
        </authorList>
    </citation>
    <scope>NUCLEOTIDE SEQUENCE</scope>
    <source>
        <strain>Durham</strain>
        <strain evidence="3">NC isolate 2 -- Noor lab</strain>
    </source>
</reference>
<feature type="region of interest" description="Disordered" evidence="1">
    <location>
        <begin position="239"/>
        <end position="263"/>
    </location>
</feature>
<dbReference type="HOGENOM" id="CLU_951800_0_0_1"/>
<feature type="compositionally biased region" description="Polar residues" evidence="1">
    <location>
        <begin position="52"/>
        <end position="61"/>
    </location>
</feature>
<evidence type="ECO:0000313" key="3">
    <source>
        <dbReference type="Proteomes" id="UP000015102"/>
    </source>
</evidence>
<dbReference type="EnsemblMetazoa" id="MESCA007417-RA">
    <property type="protein sequence ID" value="MESCA007417-PA"/>
    <property type="gene ID" value="MESCA007417"/>
</dbReference>
<organism evidence="2 3">
    <name type="scientific">Megaselia scalaris</name>
    <name type="common">Humpbacked fly</name>
    <name type="synonym">Phora scalaris</name>
    <dbReference type="NCBI Taxonomy" id="36166"/>
    <lineage>
        <taxon>Eukaryota</taxon>
        <taxon>Metazoa</taxon>
        <taxon>Ecdysozoa</taxon>
        <taxon>Arthropoda</taxon>
        <taxon>Hexapoda</taxon>
        <taxon>Insecta</taxon>
        <taxon>Pterygota</taxon>
        <taxon>Neoptera</taxon>
        <taxon>Endopterygota</taxon>
        <taxon>Diptera</taxon>
        <taxon>Brachycera</taxon>
        <taxon>Muscomorpha</taxon>
        <taxon>Platypezoidea</taxon>
        <taxon>Phoridae</taxon>
        <taxon>Megaseliini</taxon>
        <taxon>Megaselia</taxon>
    </lineage>
</organism>
<reference evidence="2" key="2">
    <citation type="submission" date="2015-06" db="UniProtKB">
        <authorList>
            <consortium name="EnsemblMetazoa"/>
        </authorList>
    </citation>
    <scope>IDENTIFICATION</scope>
</reference>
<feature type="compositionally biased region" description="Low complexity" evidence="1">
    <location>
        <begin position="244"/>
        <end position="254"/>
    </location>
</feature>
<feature type="compositionally biased region" description="Polar residues" evidence="1">
    <location>
        <begin position="86"/>
        <end position="103"/>
    </location>
</feature>
<name>T1GUK2_MEGSC</name>
<proteinExistence type="predicted"/>